<dbReference type="InterPro" id="IPR026466">
    <property type="entry name" value="Fim_isopep_form_D2_dom"/>
</dbReference>
<comment type="caution">
    <text evidence="1">The sequence shown here is derived from an EMBL/GenBank/DDBJ whole genome shotgun (WGS) entry which is preliminary data.</text>
</comment>
<protein>
    <submittedName>
        <fullName evidence="1">Isopeptide-forming domain-containing fimbrial protein</fullName>
    </submittedName>
</protein>
<dbReference type="Pfam" id="PF20585">
    <property type="entry name" value="Pectate_lyase_5"/>
    <property type="match status" value="1"/>
</dbReference>
<evidence type="ECO:0000313" key="2">
    <source>
        <dbReference type="Proteomes" id="UP000673375"/>
    </source>
</evidence>
<accession>A0ABS4CNM9</accession>
<proteinExistence type="predicted"/>
<dbReference type="Gene3D" id="2.60.40.740">
    <property type="match status" value="1"/>
</dbReference>
<organism evidence="1 2">
    <name type="scientific">Enterococcus larvae</name>
    <dbReference type="NCBI Taxonomy" id="2794352"/>
    <lineage>
        <taxon>Bacteria</taxon>
        <taxon>Bacillati</taxon>
        <taxon>Bacillota</taxon>
        <taxon>Bacilli</taxon>
        <taxon>Lactobacillales</taxon>
        <taxon>Enterococcaceae</taxon>
        <taxon>Enterococcus</taxon>
    </lineage>
</organism>
<gene>
    <name evidence="1" type="ORF">I6N96_16420</name>
</gene>
<reference evidence="1 2" key="1">
    <citation type="submission" date="2020-12" db="EMBL/GenBank/DDBJ databases">
        <title>Vagococcus allomyrinae sp. nov. and Enterococcus lavae sp. nov., isolated from the larvae of Allomyrina dichotoma.</title>
        <authorList>
            <person name="Lee S.D."/>
        </authorList>
    </citation>
    <scope>NUCLEOTIDE SEQUENCE [LARGE SCALE GENOMIC DNA]</scope>
    <source>
        <strain evidence="1 2">BWM-S5</strain>
    </source>
</reference>
<evidence type="ECO:0000313" key="1">
    <source>
        <dbReference type="EMBL" id="MBP1047877.1"/>
    </source>
</evidence>
<dbReference type="Proteomes" id="UP000673375">
    <property type="component" value="Unassembled WGS sequence"/>
</dbReference>
<dbReference type="EMBL" id="JAEDXU010000010">
    <property type="protein sequence ID" value="MBP1047877.1"/>
    <property type="molecule type" value="Genomic_DNA"/>
</dbReference>
<dbReference type="InterPro" id="IPR046776">
    <property type="entry name" value="Pectate_lyase_5"/>
</dbReference>
<sequence length="1442" mass="151340">MSLGNRFSKLRQIAVVTGLVAVLFCLGFSGSDKAYASSTTVSDWDGFVTALQTSTVSEINLSGDITKPASGSASPGTISRDVTINGNSHSINFFTGTTAPGNGIILGSVGQTTTLTLNNVDFHKYTTPATATFSGAGANWVINVNNVTSGTKTTAAQSALIDAAGAVVNISGNTQLRMNSAAGAPHIRATTLNVLDNANVVFNTSALRNGGAFQGETITVGKDATVDLGTWSVNGAAATNAFGINVTGAVTLEENAVIKAGTATAISANYTTIINAGSFTAKMGSKVETSSTSTYTRVIATTGDLTVESGAVITSSSTGANSTQLDATGAINVLNGGTLNLTANGATVSQVKSAAAEFIVREGANFNLEYTYAANTFSYSFNVKKFVVEDNVELKVTPTGSGSRIYGTGLVVGKDATLELASNNATSDAVVFLDEEAEVLIKEGAKVTITNNGTSNTVTTTGDLSAGSNGSHGIYGTISKFTLEPNSEMTINAFAVGYWTRTKNELNMSSGAVFNVHSKTREAVALAYDFGDGAHADKPATINISGLGTLLNMSSDNTSFTANNGATMRVQGDGATFNLTDEAELHSRNIRSSALQMQSQGSIFNVSGGAEMHLVKDSQGASDYNLGSTLRFRIRGQQTFNIDNGIVNIVSKNTTSFGIRMYGNDNHANVTNGGQLRISNEGYNGSADNDDRGGIEYTGTGSFNLSGENSLVDVYAAEGPAIYSSSTLSATAGPKTIYSLEGRSSGATNGGAINASTLIFELDAPKYFDLRNNRPGGGYALSGGSASTMVSKNSDLSVWKTGSNLDGNPFRAWSIFDYSLSGANFRNIVSTNVPAEFNTAADSYGSTGAQAYARMSANNAAAIIDEIRVPTNADKYVYGHVSVPEGIDDIRDAWTDEVYVEVVVKNPDGTTAFTTVGTTIGKDDTSAGLSVYGEEARGGMVKIPIPDGKFIQEGMTVEVVAAWRGGSDANSDRVHVSSPEDIQVGITTTIDVTPPTQAAVASGWSLTNATKQLTGTSDENGANVFVKVNGQWLKNSSGDVVTTTVSGGQWTLDLSAYLEKNDDVDVYLKDNTVIDPNPGYVLPDSYTQEPNGAYGNLNIDIHSYDSFIGYHDAVKTDTADERFDPSLHLMTIDVLPDSPTMTKGVKVYRNNAEVTTTQVGDTLLYTLTAKNDKADTIDTNWANVVITDGLPTGVDFDSASAELTVTVDGTSVTPDYNYDAGTHVLTVNVGDLSSQQDVVVTFKVTVNDSAVGTIVTNQASAIGDSPRETPFVAGPIDPNADHETYEVSSNAAAAPGNVFGTLQLVSAPNKIDFGVRETRSYGEFSAKKPTYDTPLVVSDSRATLTSWKLTATVTQVMTSLEDSSYLLPDALVYKSDGGGEVLELNQAKIITEHQHSSSGSYNVSEAEWENKDNGFELHLSANQYRKMSEYQAIILFTLSETP</sequence>
<dbReference type="NCBIfam" id="TIGR04226">
    <property type="entry name" value="RrgB_K2N_iso_D2"/>
    <property type="match status" value="1"/>
</dbReference>
<keyword evidence="2" id="KW-1185">Reference proteome</keyword>
<name>A0ABS4CNM9_9ENTE</name>
<dbReference type="RefSeq" id="WP_209558654.1">
    <property type="nucleotide sequence ID" value="NZ_JAEDXU010000010.1"/>
</dbReference>